<dbReference type="PROSITE" id="PS51820">
    <property type="entry name" value="PA14"/>
    <property type="match status" value="1"/>
</dbReference>
<dbReference type="InterPro" id="IPR036881">
    <property type="entry name" value="Glyco_hydro_3_C_sf"/>
</dbReference>
<dbReference type="AlphaFoldDB" id="A0A1H0GCZ2"/>
<reference evidence="7" key="1">
    <citation type="submission" date="2016-10" db="EMBL/GenBank/DDBJ databases">
        <authorList>
            <person name="de Groot N.N."/>
        </authorList>
    </citation>
    <scope>NUCLEOTIDE SEQUENCE [LARGE SCALE GENOMIC DNA]</scope>
    <source>
        <strain evidence="7">BP1-145</strain>
    </source>
</reference>
<dbReference type="Pfam" id="PF01915">
    <property type="entry name" value="Glyco_hydro_3_C"/>
    <property type="match status" value="1"/>
</dbReference>
<evidence type="ECO:0000313" key="7">
    <source>
        <dbReference type="Proteomes" id="UP000199134"/>
    </source>
</evidence>
<dbReference type="InterPro" id="IPR011658">
    <property type="entry name" value="PA14_dom"/>
</dbReference>
<dbReference type="Proteomes" id="UP000199134">
    <property type="component" value="Unassembled WGS sequence"/>
</dbReference>
<evidence type="ECO:0000256" key="2">
    <source>
        <dbReference type="ARBA" id="ARBA00022729"/>
    </source>
</evidence>
<dbReference type="InterPro" id="IPR037524">
    <property type="entry name" value="PA14/GLEYA"/>
</dbReference>
<dbReference type="SUPFAM" id="SSF52279">
    <property type="entry name" value="Beta-D-glucan exohydrolase, C-terminal domain"/>
    <property type="match status" value="1"/>
</dbReference>
<keyword evidence="3" id="KW-0378">Hydrolase</keyword>
<dbReference type="InterPro" id="IPR001764">
    <property type="entry name" value="Glyco_hydro_3_N"/>
</dbReference>
<dbReference type="InterPro" id="IPR002772">
    <property type="entry name" value="Glyco_hydro_3_C"/>
</dbReference>
<evidence type="ECO:0000256" key="4">
    <source>
        <dbReference type="SAM" id="SignalP"/>
    </source>
</evidence>
<feature type="signal peptide" evidence="4">
    <location>
        <begin position="1"/>
        <end position="20"/>
    </location>
</feature>
<dbReference type="Pfam" id="PF14310">
    <property type="entry name" value="Fn3-like"/>
    <property type="match status" value="1"/>
</dbReference>
<proteinExistence type="inferred from homology"/>
<dbReference type="PANTHER" id="PTHR42721">
    <property type="entry name" value="SUGAR HYDROLASE-RELATED"/>
    <property type="match status" value="1"/>
</dbReference>
<organism evidence="6 7">
    <name type="scientific">Prevotella communis</name>
    <dbReference type="NCBI Taxonomy" id="2913614"/>
    <lineage>
        <taxon>Bacteria</taxon>
        <taxon>Pseudomonadati</taxon>
        <taxon>Bacteroidota</taxon>
        <taxon>Bacteroidia</taxon>
        <taxon>Bacteroidales</taxon>
        <taxon>Prevotellaceae</taxon>
        <taxon>Prevotella</taxon>
    </lineage>
</organism>
<dbReference type="SUPFAM" id="SSF51445">
    <property type="entry name" value="(Trans)glycosidases"/>
    <property type="match status" value="1"/>
</dbReference>
<dbReference type="PANTHER" id="PTHR42721:SF3">
    <property type="entry name" value="BETA-D-XYLOSIDASE 5-RELATED"/>
    <property type="match status" value="1"/>
</dbReference>
<comment type="similarity">
    <text evidence="1">Belongs to the glycosyl hydrolase 3 family.</text>
</comment>
<evidence type="ECO:0000259" key="5">
    <source>
        <dbReference type="PROSITE" id="PS51820"/>
    </source>
</evidence>
<dbReference type="InterPro" id="IPR036962">
    <property type="entry name" value="Glyco_hydro_3_N_sf"/>
</dbReference>
<dbReference type="GO" id="GO:0031222">
    <property type="term" value="P:arabinan catabolic process"/>
    <property type="evidence" value="ECO:0007669"/>
    <property type="project" value="TreeGrafter"/>
</dbReference>
<dbReference type="Pfam" id="PF00933">
    <property type="entry name" value="Glyco_hydro_3"/>
    <property type="match status" value="1"/>
</dbReference>
<protein>
    <submittedName>
        <fullName evidence="6">Beta-glucosidase</fullName>
    </submittedName>
</protein>
<dbReference type="GO" id="GO:0045493">
    <property type="term" value="P:xylan catabolic process"/>
    <property type="evidence" value="ECO:0007669"/>
    <property type="project" value="InterPro"/>
</dbReference>
<evidence type="ECO:0000256" key="1">
    <source>
        <dbReference type="ARBA" id="ARBA00005336"/>
    </source>
</evidence>
<evidence type="ECO:0000256" key="3">
    <source>
        <dbReference type="ARBA" id="ARBA00022801"/>
    </source>
</evidence>
<dbReference type="Gene3D" id="2.60.40.10">
    <property type="entry name" value="Immunoglobulins"/>
    <property type="match status" value="1"/>
</dbReference>
<dbReference type="Pfam" id="PF07691">
    <property type="entry name" value="PA14"/>
    <property type="match status" value="1"/>
</dbReference>
<dbReference type="EMBL" id="FNIW01000008">
    <property type="protein sequence ID" value="SDO04724.1"/>
    <property type="molecule type" value="Genomic_DNA"/>
</dbReference>
<evidence type="ECO:0000313" key="6">
    <source>
        <dbReference type="EMBL" id="SDO04724.1"/>
    </source>
</evidence>
<dbReference type="SMART" id="SM01217">
    <property type="entry name" value="Fn3_like"/>
    <property type="match status" value="1"/>
</dbReference>
<dbReference type="GO" id="GO:0009044">
    <property type="term" value="F:xylan 1,4-beta-xylosidase activity"/>
    <property type="evidence" value="ECO:0007669"/>
    <property type="project" value="InterPro"/>
</dbReference>
<sequence>MKTKVMMAALCAFAIQNVSAQTQYPWQDTKLPRTQRVENLLGMLTPEEKVGLMMNKSISIERLGIPSYNWWSEACHGVRQGDYTVYPQPIGMAAAFNAKLVYDVFSQVSDEARANWNRSDHSVKHVGMGETYYPGNPELTFWCPNVNIFRDPRWGRGQETCGEDPYMNAVLGVQTVLGMQGNNDKYIKTHACAKHYAVHSGPEPLRHSMNVEPTNRDLWETYLPAFKALVKKGNVREVMCAYQRFEGKPCCSSDRLLIDILRNKWGYDGLVVTDCDAINNFFNRGQHETHKDPLSATVDAVLNGTDLECGKVMMNLTDGLKKGLIKESDLDNHLRKTLMGRFELGMFDPAEMLPWANLPASTISCEKHDQLATQAARESMVLLHNSGILPLSKSIKTLAVLGPNADDVELLNGNYGGTPTKNHQHSLLEGIKNALPNTKIIYNKACELNDEYTTVHHLQEFNDGKGVKVEFWNDRNTNFENPVKSGYYKELNFSTFGAWGFAEGITNDNLAVRISGTYKATFTGEMKYTLSTDNGYVLKVNGQVVEENKGGGRRGFGGFGRRGGADYKSFNVEKGKTYDVVIEYRRGTGNFAMLRGDICERKLADFTDLAKEVSVADAIIIIGGISARMEGEGGDKQDIELPKVQQMLVRAMHKTGKPVIFVNCSGSAIAFGSVEGEYDALLQAWYPGQGGAKALAEVLLGDYNPGGKLPVTFYRSTADLPDFMDYSMKNRTYRYFTGVPQYAFGYGLSYTTFKIGKAKLEKEKVKVKSEKFATAKTTPEGNSSLFTLPYTLKLTVPVTNTGKREGTETVQVYVKRLDDPGAPIKALKGFEKLTLKPGETKKATVTLDGEAFEYYDEMIDELAVKPGRYQILYGTSSLDKDLQAFDFTVK</sequence>
<feature type="domain" description="PA14" evidence="5">
    <location>
        <begin position="462"/>
        <end position="613"/>
    </location>
</feature>
<accession>A0A1H0GCZ2</accession>
<dbReference type="InterPro" id="IPR017853">
    <property type="entry name" value="GH"/>
</dbReference>
<dbReference type="Gene3D" id="3.20.20.300">
    <property type="entry name" value="Glycoside hydrolase, family 3, N-terminal domain"/>
    <property type="match status" value="1"/>
</dbReference>
<feature type="chain" id="PRO_5011684487" evidence="4">
    <location>
        <begin position="21"/>
        <end position="890"/>
    </location>
</feature>
<dbReference type="InterPro" id="IPR026891">
    <property type="entry name" value="Fn3-like"/>
</dbReference>
<dbReference type="InterPro" id="IPR013783">
    <property type="entry name" value="Ig-like_fold"/>
</dbReference>
<dbReference type="InterPro" id="IPR044993">
    <property type="entry name" value="BXL"/>
</dbReference>
<dbReference type="RefSeq" id="WP_255380617.1">
    <property type="nucleotide sequence ID" value="NZ_FNIW01000008.1"/>
</dbReference>
<comment type="caution">
    <text evidence="6">The sequence shown here is derived from an EMBL/GenBank/DDBJ whole genome shotgun (WGS) entry which is preliminary data.</text>
</comment>
<dbReference type="Gene3D" id="3.40.50.1700">
    <property type="entry name" value="Glycoside hydrolase family 3 C-terminal domain"/>
    <property type="match status" value="2"/>
</dbReference>
<name>A0A1H0GCZ2_9BACT</name>
<gene>
    <name evidence="6" type="ORF">SAMN04487900_10867</name>
</gene>
<dbReference type="SMART" id="SM00758">
    <property type="entry name" value="PA14"/>
    <property type="match status" value="1"/>
</dbReference>
<keyword evidence="2 4" id="KW-0732">Signal</keyword>
<dbReference type="GO" id="GO:0046556">
    <property type="term" value="F:alpha-L-arabinofuranosidase activity"/>
    <property type="evidence" value="ECO:0007669"/>
    <property type="project" value="TreeGrafter"/>
</dbReference>